<dbReference type="CDD" id="cd17324">
    <property type="entry name" value="MFS_NepI_like"/>
    <property type="match status" value="1"/>
</dbReference>
<feature type="transmembrane region" description="Helical" evidence="6">
    <location>
        <begin position="335"/>
        <end position="360"/>
    </location>
</feature>
<evidence type="ECO:0000256" key="6">
    <source>
        <dbReference type="SAM" id="Phobius"/>
    </source>
</evidence>
<reference evidence="8 9" key="1">
    <citation type="submission" date="2019-02" db="EMBL/GenBank/DDBJ databases">
        <title>Sequencing the genomes of 1000 actinobacteria strains.</title>
        <authorList>
            <person name="Klenk H.-P."/>
        </authorList>
    </citation>
    <scope>NUCLEOTIDE SEQUENCE [LARGE SCALE GENOMIC DNA]</scope>
    <source>
        <strain evidence="8 9">DSM 17364</strain>
    </source>
</reference>
<dbReference type="InterPro" id="IPR036259">
    <property type="entry name" value="MFS_trans_sf"/>
</dbReference>
<keyword evidence="2" id="KW-1003">Cell membrane</keyword>
<protein>
    <submittedName>
        <fullName evidence="8">DHA1 family chloramphenicol resistance protein-like MFS transporter</fullName>
    </submittedName>
</protein>
<dbReference type="Gene3D" id="1.20.1250.20">
    <property type="entry name" value="MFS general substrate transporter like domains"/>
    <property type="match status" value="2"/>
</dbReference>
<evidence type="ECO:0000313" key="8">
    <source>
        <dbReference type="EMBL" id="RZU62944.1"/>
    </source>
</evidence>
<evidence type="ECO:0000256" key="1">
    <source>
        <dbReference type="ARBA" id="ARBA00004651"/>
    </source>
</evidence>
<dbReference type="PANTHER" id="PTHR43124:SF3">
    <property type="entry name" value="CHLORAMPHENICOL EFFLUX PUMP RV0191"/>
    <property type="match status" value="1"/>
</dbReference>
<evidence type="ECO:0000256" key="5">
    <source>
        <dbReference type="ARBA" id="ARBA00023136"/>
    </source>
</evidence>
<feature type="domain" description="Major facilitator superfamily (MFS) profile" evidence="7">
    <location>
        <begin position="13"/>
        <end position="395"/>
    </location>
</feature>
<accession>A0A4Q8AFE6</accession>
<evidence type="ECO:0000256" key="2">
    <source>
        <dbReference type="ARBA" id="ARBA00022475"/>
    </source>
</evidence>
<dbReference type="GO" id="GO:0005886">
    <property type="term" value="C:plasma membrane"/>
    <property type="evidence" value="ECO:0007669"/>
    <property type="project" value="UniProtKB-SubCell"/>
</dbReference>
<keyword evidence="3 6" id="KW-0812">Transmembrane</keyword>
<keyword evidence="5 6" id="KW-0472">Membrane</keyword>
<dbReference type="EMBL" id="SHLA01000001">
    <property type="protein sequence ID" value="RZU62944.1"/>
    <property type="molecule type" value="Genomic_DNA"/>
</dbReference>
<gene>
    <name evidence="8" type="ORF">EV380_2549</name>
</gene>
<dbReference type="InterPro" id="IPR050189">
    <property type="entry name" value="MFS_Efflux_Transporters"/>
</dbReference>
<feature type="transmembrane region" description="Helical" evidence="6">
    <location>
        <begin position="138"/>
        <end position="159"/>
    </location>
</feature>
<organism evidence="8 9">
    <name type="scientific">Zhihengliuella halotolerans</name>
    <dbReference type="NCBI Taxonomy" id="370736"/>
    <lineage>
        <taxon>Bacteria</taxon>
        <taxon>Bacillati</taxon>
        <taxon>Actinomycetota</taxon>
        <taxon>Actinomycetes</taxon>
        <taxon>Micrococcales</taxon>
        <taxon>Micrococcaceae</taxon>
        <taxon>Zhihengliuella</taxon>
    </lineage>
</organism>
<dbReference type="GO" id="GO:0022857">
    <property type="term" value="F:transmembrane transporter activity"/>
    <property type="evidence" value="ECO:0007669"/>
    <property type="project" value="InterPro"/>
</dbReference>
<keyword evidence="9" id="KW-1185">Reference proteome</keyword>
<name>A0A4Q8AFE6_9MICC</name>
<evidence type="ECO:0000259" key="7">
    <source>
        <dbReference type="PROSITE" id="PS50850"/>
    </source>
</evidence>
<comment type="subcellular location">
    <subcellularLocation>
        <location evidence="1">Cell membrane</location>
        <topology evidence="1">Multi-pass membrane protein</topology>
    </subcellularLocation>
</comment>
<feature type="transmembrane region" description="Helical" evidence="6">
    <location>
        <begin position="366"/>
        <end position="390"/>
    </location>
</feature>
<dbReference type="InterPro" id="IPR011701">
    <property type="entry name" value="MFS"/>
</dbReference>
<dbReference type="Pfam" id="PF07690">
    <property type="entry name" value="MFS_1"/>
    <property type="match status" value="1"/>
</dbReference>
<dbReference type="PANTHER" id="PTHR43124">
    <property type="entry name" value="PURINE EFFLUX PUMP PBUE"/>
    <property type="match status" value="1"/>
</dbReference>
<evidence type="ECO:0000313" key="9">
    <source>
        <dbReference type="Proteomes" id="UP000292685"/>
    </source>
</evidence>
<evidence type="ECO:0000256" key="4">
    <source>
        <dbReference type="ARBA" id="ARBA00022989"/>
    </source>
</evidence>
<dbReference type="AlphaFoldDB" id="A0A4Q8AFE6"/>
<dbReference type="OrthoDB" id="9814237at2"/>
<dbReference type="InterPro" id="IPR020846">
    <property type="entry name" value="MFS_dom"/>
</dbReference>
<dbReference type="RefSeq" id="WP_130451451.1">
    <property type="nucleotide sequence ID" value="NZ_SHLA01000001.1"/>
</dbReference>
<sequence length="410" mass="42828">MSTSRTDGRMPLGILILTLGIFSLGTSEFMMAGILEMFAGELGISIPDAGLSITVFAIGMFVSAPIVSALTITLPPKSTLLTAMSVFTAAHFATALTEDYRVILALRLVSAIACAAFWAIGTVVAVRMVPAAYSGRAIATLVGGITLANVLGIPLGSFVGHLWGWQAVFVTVGIFSAIGLVLTALFVDGEHTPSTEPLGRILRREIVIFKRLPLLVALGTTVLFQSAVFTTLSYITPMLTQVAGLPEHLVSVAMLMFGVGTLIGVMIGGRYAHVNMLGNIFLSLAGMLVSLALMWLFSGWAPGFLGAFVLFGIASFSIAGALNGRVFQIASDSQVLVAGFNVAAFNIGNTIGPTVGALLISAGMGYLSPLAGSAALGLGAVGFATWAWVLQRRSKQAELHETSQEQLSRV</sequence>
<dbReference type="PROSITE" id="PS50850">
    <property type="entry name" value="MFS"/>
    <property type="match status" value="1"/>
</dbReference>
<feature type="transmembrane region" description="Helical" evidence="6">
    <location>
        <begin position="165"/>
        <end position="187"/>
    </location>
</feature>
<feature type="transmembrane region" description="Helical" evidence="6">
    <location>
        <begin position="12"/>
        <end position="39"/>
    </location>
</feature>
<dbReference type="SUPFAM" id="SSF103473">
    <property type="entry name" value="MFS general substrate transporter"/>
    <property type="match status" value="1"/>
</dbReference>
<dbReference type="Proteomes" id="UP000292685">
    <property type="component" value="Unassembled WGS sequence"/>
</dbReference>
<feature type="transmembrane region" description="Helical" evidence="6">
    <location>
        <begin position="102"/>
        <end position="126"/>
    </location>
</feature>
<proteinExistence type="predicted"/>
<feature type="transmembrane region" description="Helical" evidence="6">
    <location>
        <begin position="249"/>
        <end position="269"/>
    </location>
</feature>
<feature type="transmembrane region" description="Helical" evidence="6">
    <location>
        <begin position="79"/>
        <end position="96"/>
    </location>
</feature>
<evidence type="ECO:0000256" key="3">
    <source>
        <dbReference type="ARBA" id="ARBA00022692"/>
    </source>
</evidence>
<feature type="transmembrane region" description="Helical" evidence="6">
    <location>
        <begin position="208"/>
        <end position="229"/>
    </location>
</feature>
<feature type="transmembrane region" description="Helical" evidence="6">
    <location>
        <begin position="303"/>
        <end position="323"/>
    </location>
</feature>
<comment type="caution">
    <text evidence="8">The sequence shown here is derived from an EMBL/GenBank/DDBJ whole genome shotgun (WGS) entry which is preliminary data.</text>
</comment>
<feature type="transmembrane region" description="Helical" evidence="6">
    <location>
        <begin position="276"/>
        <end position="297"/>
    </location>
</feature>
<keyword evidence="4 6" id="KW-1133">Transmembrane helix</keyword>
<feature type="transmembrane region" description="Helical" evidence="6">
    <location>
        <begin position="51"/>
        <end position="72"/>
    </location>
</feature>